<dbReference type="AlphaFoldDB" id="A0A6G0WBC1"/>
<dbReference type="InterPro" id="IPR015527">
    <property type="entry name" value="Pept_C26_g-glut_hydrolase"/>
</dbReference>
<dbReference type="InterPro" id="IPR017926">
    <property type="entry name" value="GATASE"/>
</dbReference>
<keyword evidence="3" id="KW-1133">Transmembrane helix</keyword>
<feature type="transmembrane region" description="Helical" evidence="3">
    <location>
        <begin position="20"/>
        <end position="43"/>
    </location>
</feature>
<sequence length="347" mass="39096">MEHRSDVEPLVGRKDRKRALLPSLLFVVPLFILGVIIVTMFALQEPQNSKLRDATTPVLTRNPIIGVHAHESLFDDEFIAASYVKWIESAGGRAVRIPYNASKEELSHLLRSVNGLLFPGGYGEPTDQAAFMYKSVIEMNANGTHFPLWGTCLGFEWLIKLQSRNMSILDHVDAHNLSSTLKFLHFGSGTPSRLFSFSPYFQALATSPLAFNYHQYGILHRNFSATEALTSFFKPLATSEDRKGRTYVAAIESIAYPIYGIQFHPEKNAYEFGMNPNGRLHYAIDHSYESIMASQAFAHFFIAEARKNDHAFPTAAEENAALLYNAPRSNRSYPSYEEIFIFKKGQS</sequence>
<dbReference type="PROSITE" id="PS51275">
    <property type="entry name" value="PEPTIDASE_C26_GGH"/>
    <property type="match status" value="1"/>
</dbReference>
<dbReference type="SUPFAM" id="SSF52317">
    <property type="entry name" value="Class I glutamine amidotransferase-like"/>
    <property type="match status" value="1"/>
</dbReference>
<dbReference type="EMBL" id="VJMJ01000267">
    <property type="protein sequence ID" value="KAF0724566.1"/>
    <property type="molecule type" value="Genomic_DNA"/>
</dbReference>
<keyword evidence="6" id="KW-1185">Reference proteome</keyword>
<feature type="domain" description="Glutamine amidotransferase" evidence="4">
    <location>
        <begin position="93"/>
        <end position="275"/>
    </location>
</feature>
<organism evidence="5 6">
    <name type="scientific">Aphanomyces euteiches</name>
    <dbReference type="NCBI Taxonomy" id="100861"/>
    <lineage>
        <taxon>Eukaryota</taxon>
        <taxon>Sar</taxon>
        <taxon>Stramenopiles</taxon>
        <taxon>Oomycota</taxon>
        <taxon>Saprolegniomycetes</taxon>
        <taxon>Saprolegniales</taxon>
        <taxon>Verrucalvaceae</taxon>
        <taxon>Aphanomyces</taxon>
    </lineage>
</organism>
<evidence type="ECO:0000256" key="3">
    <source>
        <dbReference type="SAM" id="Phobius"/>
    </source>
</evidence>
<evidence type="ECO:0000256" key="1">
    <source>
        <dbReference type="PIRSR" id="PIRSR615527-1"/>
    </source>
</evidence>
<protein>
    <recommendedName>
        <fullName evidence="2">folate gamma-glutamyl hydrolase</fullName>
        <ecNumber evidence="2">3.4.19.9</ecNumber>
    </recommendedName>
</protein>
<keyword evidence="2" id="KW-0378">Hydrolase</keyword>
<dbReference type="PANTHER" id="PTHR11315">
    <property type="entry name" value="PROTEASE FAMILY C26 GAMMA-GLUTAMYL HYDROLASE"/>
    <property type="match status" value="1"/>
</dbReference>
<dbReference type="Pfam" id="PF00117">
    <property type="entry name" value="GATase"/>
    <property type="match status" value="1"/>
</dbReference>
<name>A0A6G0WBC1_9STRA</name>
<keyword evidence="3" id="KW-0472">Membrane</keyword>
<comment type="catalytic activity">
    <reaction evidence="2">
        <text>(6S)-5,6,7,8-tetrahydrofolyl-(gamma-L-Glu)(n) + (n-1) H2O = (6S)-5,6,7,8-tetrahydrofolate + (n-1) L-glutamate</text>
        <dbReference type="Rhea" id="RHEA:56784"/>
        <dbReference type="Rhea" id="RHEA-COMP:14738"/>
        <dbReference type="ChEBI" id="CHEBI:15377"/>
        <dbReference type="ChEBI" id="CHEBI:29985"/>
        <dbReference type="ChEBI" id="CHEBI:57453"/>
        <dbReference type="ChEBI" id="CHEBI:141005"/>
        <dbReference type="EC" id="3.4.19.9"/>
    </reaction>
</comment>
<reference evidence="5 6" key="1">
    <citation type="submission" date="2019-07" db="EMBL/GenBank/DDBJ databases">
        <title>Genomics analysis of Aphanomyces spp. identifies a new class of oomycete effector associated with host adaptation.</title>
        <authorList>
            <person name="Gaulin E."/>
        </authorList>
    </citation>
    <scope>NUCLEOTIDE SEQUENCE [LARGE SCALE GENOMIC DNA]</scope>
    <source>
        <strain evidence="5 6">ATCC 201684</strain>
    </source>
</reference>
<dbReference type="Gene3D" id="3.40.50.880">
    <property type="match status" value="1"/>
</dbReference>
<dbReference type="PROSITE" id="PS51273">
    <property type="entry name" value="GATASE_TYPE_1"/>
    <property type="match status" value="1"/>
</dbReference>
<dbReference type="GO" id="GO:0034722">
    <property type="term" value="F:gamma-glutamyl-peptidase activity"/>
    <property type="evidence" value="ECO:0007669"/>
    <property type="project" value="UniProtKB-UniRule"/>
</dbReference>
<evidence type="ECO:0000259" key="4">
    <source>
        <dbReference type="Pfam" id="PF00117"/>
    </source>
</evidence>
<evidence type="ECO:0000313" key="5">
    <source>
        <dbReference type="EMBL" id="KAF0724566.1"/>
    </source>
</evidence>
<dbReference type="EC" id="3.4.19.9" evidence="2"/>
<feature type="active site" description="Proton donor" evidence="1">
    <location>
        <position position="264"/>
    </location>
</feature>
<dbReference type="VEuPathDB" id="FungiDB:AeMF1_015773"/>
<comment type="caution">
    <text evidence="5">The sequence shown here is derived from an EMBL/GenBank/DDBJ whole genome shotgun (WGS) entry which is preliminary data.</text>
</comment>
<keyword evidence="3" id="KW-0812">Transmembrane</keyword>
<dbReference type="Proteomes" id="UP000481153">
    <property type="component" value="Unassembled WGS sequence"/>
</dbReference>
<accession>A0A6G0WBC1</accession>
<dbReference type="GO" id="GO:0046900">
    <property type="term" value="P:tetrahydrofolylpolyglutamate metabolic process"/>
    <property type="evidence" value="ECO:0007669"/>
    <property type="project" value="TreeGrafter"/>
</dbReference>
<dbReference type="PANTHER" id="PTHR11315:SF0">
    <property type="entry name" value="FOLATE GAMMA-GLUTAMYL HYDROLASE"/>
    <property type="match status" value="1"/>
</dbReference>
<gene>
    <name evidence="5" type="ORF">Ae201684_016774</name>
</gene>
<dbReference type="GO" id="GO:0005773">
    <property type="term" value="C:vacuole"/>
    <property type="evidence" value="ECO:0007669"/>
    <property type="project" value="TreeGrafter"/>
</dbReference>
<evidence type="ECO:0000313" key="6">
    <source>
        <dbReference type="Proteomes" id="UP000481153"/>
    </source>
</evidence>
<feature type="active site" description="Nucleophile" evidence="1 2">
    <location>
        <position position="152"/>
    </location>
</feature>
<evidence type="ECO:0000256" key="2">
    <source>
        <dbReference type="PROSITE-ProRule" id="PRU00607"/>
    </source>
</evidence>
<dbReference type="InterPro" id="IPR029062">
    <property type="entry name" value="Class_I_gatase-like"/>
</dbReference>
<feature type="active site" evidence="2">
    <location>
        <position position="264"/>
    </location>
</feature>
<proteinExistence type="predicted"/>